<dbReference type="Pfam" id="PF03417">
    <property type="entry name" value="AAT"/>
    <property type="match status" value="1"/>
</dbReference>
<feature type="domain" description="Peptidase C45 hydrolase" evidence="1">
    <location>
        <begin position="99"/>
        <end position="326"/>
    </location>
</feature>
<dbReference type="NCBIfam" id="NF040521">
    <property type="entry name" value="C45_proenzyme"/>
    <property type="match status" value="1"/>
</dbReference>
<reference evidence="2" key="1">
    <citation type="journal article" date="2020" name="Stud. Mycol.">
        <title>101 Dothideomycetes genomes: a test case for predicting lifestyles and emergence of pathogens.</title>
        <authorList>
            <person name="Haridas S."/>
            <person name="Albert R."/>
            <person name="Binder M."/>
            <person name="Bloem J."/>
            <person name="Labutti K."/>
            <person name="Salamov A."/>
            <person name="Andreopoulos B."/>
            <person name="Baker S."/>
            <person name="Barry K."/>
            <person name="Bills G."/>
            <person name="Bluhm B."/>
            <person name="Cannon C."/>
            <person name="Castanera R."/>
            <person name="Culley D."/>
            <person name="Daum C."/>
            <person name="Ezra D."/>
            <person name="Gonzalez J."/>
            <person name="Henrissat B."/>
            <person name="Kuo A."/>
            <person name="Liang C."/>
            <person name="Lipzen A."/>
            <person name="Lutzoni F."/>
            <person name="Magnuson J."/>
            <person name="Mondo S."/>
            <person name="Nolan M."/>
            <person name="Ohm R."/>
            <person name="Pangilinan J."/>
            <person name="Park H.-J."/>
            <person name="Ramirez L."/>
            <person name="Alfaro M."/>
            <person name="Sun H."/>
            <person name="Tritt A."/>
            <person name="Yoshinaga Y."/>
            <person name="Zwiers L.-H."/>
            <person name="Turgeon B."/>
            <person name="Goodwin S."/>
            <person name="Spatafora J."/>
            <person name="Crous P."/>
            <person name="Grigoriev I."/>
        </authorList>
    </citation>
    <scope>NUCLEOTIDE SEQUENCE</scope>
    <source>
        <strain evidence="2">CBS 121410</strain>
    </source>
</reference>
<dbReference type="Proteomes" id="UP000799776">
    <property type="component" value="Unassembled WGS sequence"/>
</dbReference>
<sequence length="339" mass="36840">MLHIHCSGTPYEIGLIHGHEGAAQVAGSIRFYANLFASTAKLTWPQVRTTALSFESSLRRKWPAYLQEMCGVADGAGVEVADIIALNVRTEISFGLFSDGCSMYIAQNWDWQPAQLPNLLHLTITSHLHPTIQTITEAGILSKIGLNDSHVAVTLNAIRAPGMDPTRLPCHLALRLALSSTSTNAAFEAIEKHGVASACVISIADGAGDAVCLECSAVGIQKVFPDRETGKLYHTNHYILPHAGVKDSVWLPDSIPRLERIREKAEALAKSNPEPGVDELGCEVFCDEKGWPNGICRDAEGKEGRSETLFNFIADLRNGIGLVKLGKPTENREKFSLDF</sequence>
<evidence type="ECO:0000313" key="2">
    <source>
        <dbReference type="EMBL" id="KAF2087508.1"/>
    </source>
</evidence>
<dbReference type="OrthoDB" id="189997at2759"/>
<protein>
    <submittedName>
        <fullName evidence="2">AAT-domain-containing protein</fullName>
    </submittedName>
</protein>
<evidence type="ECO:0000259" key="1">
    <source>
        <dbReference type="Pfam" id="PF03417"/>
    </source>
</evidence>
<keyword evidence="3" id="KW-1185">Reference proteome</keyword>
<dbReference type="PANTHER" id="PTHR34180:SF1">
    <property type="entry name" value="BETA-ALANYL-DOPAMINE_CARCININE HYDROLASE"/>
    <property type="match status" value="1"/>
</dbReference>
<gene>
    <name evidence="2" type="ORF">K490DRAFT_73484</name>
</gene>
<proteinExistence type="predicted"/>
<evidence type="ECO:0000313" key="3">
    <source>
        <dbReference type="Proteomes" id="UP000799776"/>
    </source>
</evidence>
<comment type="caution">
    <text evidence="2">The sequence shown here is derived from an EMBL/GenBank/DDBJ whole genome shotgun (WGS) entry which is preliminary data.</text>
</comment>
<dbReference type="EMBL" id="ML978719">
    <property type="protein sequence ID" value="KAF2087508.1"/>
    <property type="molecule type" value="Genomic_DNA"/>
</dbReference>
<name>A0A9P4M036_9PEZI</name>
<dbReference type="Gene3D" id="3.60.60.10">
    <property type="entry name" value="Penicillin V Acylase, Chain A"/>
    <property type="match status" value="1"/>
</dbReference>
<dbReference type="InterPro" id="IPR047801">
    <property type="entry name" value="Peptidase_C45"/>
</dbReference>
<dbReference type="Gene3D" id="1.10.10.2120">
    <property type="match status" value="1"/>
</dbReference>
<dbReference type="PANTHER" id="PTHR34180">
    <property type="entry name" value="PEPTIDASE C45"/>
    <property type="match status" value="1"/>
</dbReference>
<accession>A0A9P4M036</accession>
<dbReference type="InterPro" id="IPR005079">
    <property type="entry name" value="Peptidase_C45_hydrolase"/>
</dbReference>
<organism evidence="2 3">
    <name type="scientific">Saccharata proteae CBS 121410</name>
    <dbReference type="NCBI Taxonomy" id="1314787"/>
    <lineage>
        <taxon>Eukaryota</taxon>
        <taxon>Fungi</taxon>
        <taxon>Dikarya</taxon>
        <taxon>Ascomycota</taxon>
        <taxon>Pezizomycotina</taxon>
        <taxon>Dothideomycetes</taxon>
        <taxon>Dothideomycetes incertae sedis</taxon>
        <taxon>Botryosphaeriales</taxon>
        <taxon>Saccharataceae</taxon>
        <taxon>Saccharata</taxon>
    </lineage>
</organism>
<dbReference type="InterPro" id="IPR047794">
    <property type="entry name" value="C45_proenzyme-like"/>
</dbReference>
<dbReference type="AlphaFoldDB" id="A0A9P4M036"/>